<feature type="transmembrane region" description="Helical" evidence="2">
    <location>
        <begin position="113"/>
        <end position="135"/>
    </location>
</feature>
<name>A0A5N6PHC3_9ASTR</name>
<evidence type="ECO:0000256" key="2">
    <source>
        <dbReference type="SAM" id="Phobius"/>
    </source>
</evidence>
<keyword evidence="4" id="KW-1185">Reference proteome</keyword>
<dbReference type="Proteomes" id="UP000326396">
    <property type="component" value="Linkage Group LG12"/>
</dbReference>
<accession>A0A5N6PHC3</accession>
<keyword evidence="2" id="KW-0472">Membrane</keyword>
<protein>
    <submittedName>
        <fullName evidence="3">Uncharacterized protein</fullName>
    </submittedName>
</protein>
<sequence length="136" mass="15326">MVLSDSDTNPSEHSDNSSDNETVATIEHSIQNQGQETHEPQPFPLGRGGGRGVWRDGIRVFDEWRSAHQQECNLVAHQAQELTYNWGELEETMLINGMGLAGVREEIRRGKKWAMAAAATTWVVMIRIATFIYILM</sequence>
<reference evidence="3 4" key="1">
    <citation type="submission" date="2019-05" db="EMBL/GenBank/DDBJ databases">
        <title>Mikania micrantha, genome provides insights into the molecular mechanism of rapid growth.</title>
        <authorList>
            <person name="Liu B."/>
        </authorList>
    </citation>
    <scope>NUCLEOTIDE SEQUENCE [LARGE SCALE GENOMIC DNA]</scope>
    <source>
        <strain evidence="3">NLD-2019</strain>
        <tissue evidence="3">Leaf</tissue>
    </source>
</reference>
<evidence type="ECO:0000313" key="3">
    <source>
        <dbReference type="EMBL" id="KAD6453922.1"/>
    </source>
</evidence>
<dbReference type="EMBL" id="SZYD01000004">
    <property type="protein sequence ID" value="KAD6453922.1"/>
    <property type="molecule type" value="Genomic_DNA"/>
</dbReference>
<evidence type="ECO:0000256" key="1">
    <source>
        <dbReference type="SAM" id="MobiDB-lite"/>
    </source>
</evidence>
<keyword evidence="2" id="KW-0812">Transmembrane</keyword>
<dbReference type="AlphaFoldDB" id="A0A5N6PHC3"/>
<comment type="caution">
    <text evidence="3">The sequence shown here is derived from an EMBL/GenBank/DDBJ whole genome shotgun (WGS) entry which is preliminary data.</text>
</comment>
<proteinExistence type="predicted"/>
<feature type="compositionally biased region" description="Polar residues" evidence="1">
    <location>
        <begin position="17"/>
        <end position="35"/>
    </location>
</feature>
<organism evidence="3 4">
    <name type="scientific">Mikania micrantha</name>
    <name type="common">bitter vine</name>
    <dbReference type="NCBI Taxonomy" id="192012"/>
    <lineage>
        <taxon>Eukaryota</taxon>
        <taxon>Viridiplantae</taxon>
        <taxon>Streptophyta</taxon>
        <taxon>Embryophyta</taxon>
        <taxon>Tracheophyta</taxon>
        <taxon>Spermatophyta</taxon>
        <taxon>Magnoliopsida</taxon>
        <taxon>eudicotyledons</taxon>
        <taxon>Gunneridae</taxon>
        <taxon>Pentapetalae</taxon>
        <taxon>asterids</taxon>
        <taxon>campanulids</taxon>
        <taxon>Asterales</taxon>
        <taxon>Asteraceae</taxon>
        <taxon>Asteroideae</taxon>
        <taxon>Heliantheae alliance</taxon>
        <taxon>Eupatorieae</taxon>
        <taxon>Mikania</taxon>
    </lineage>
</organism>
<feature type="region of interest" description="Disordered" evidence="1">
    <location>
        <begin position="1"/>
        <end position="50"/>
    </location>
</feature>
<keyword evidence="2" id="KW-1133">Transmembrane helix</keyword>
<gene>
    <name evidence="3" type="ORF">E3N88_08628</name>
</gene>
<evidence type="ECO:0000313" key="4">
    <source>
        <dbReference type="Proteomes" id="UP000326396"/>
    </source>
</evidence>